<evidence type="ECO:0000313" key="4">
    <source>
        <dbReference type="EMBL" id="MTV50517.1"/>
    </source>
</evidence>
<feature type="compositionally biased region" description="Basic residues" evidence="2">
    <location>
        <begin position="229"/>
        <end position="244"/>
    </location>
</feature>
<dbReference type="InterPro" id="IPR007527">
    <property type="entry name" value="Znf_SWIM"/>
</dbReference>
<evidence type="ECO:0000256" key="2">
    <source>
        <dbReference type="SAM" id="MobiDB-lite"/>
    </source>
</evidence>
<dbReference type="GO" id="GO:0008270">
    <property type="term" value="F:zinc ion binding"/>
    <property type="evidence" value="ECO:0007669"/>
    <property type="project" value="UniProtKB-KW"/>
</dbReference>
<dbReference type="Pfam" id="PF04434">
    <property type="entry name" value="SWIM"/>
    <property type="match status" value="1"/>
</dbReference>
<feature type="region of interest" description="Disordered" evidence="2">
    <location>
        <begin position="322"/>
        <end position="349"/>
    </location>
</feature>
<keyword evidence="1" id="KW-0862">Zinc</keyword>
<reference evidence="4 5" key="1">
    <citation type="submission" date="2019-11" db="EMBL/GenBank/DDBJ databases">
        <title>Whole-genome sequence of a the green, strictly anaerobic photosynthetic bacterium Heliobacillus mobilis DSM 6151.</title>
        <authorList>
            <person name="Kyndt J.A."/>
            <person name="Meyer T.E."/>
        </authorList>
    </citation>
    <scope>NUCLEOTIDE SEQUENCE [LARGE SCALE GENOMIC DNA]</scope>
    <source>
        <strain evidence="4 5">DSM 6151</strain>
    </source>
</reference>
<keyword evidence="1" id="KW-0479">Metal-binding</keyword>
<name>A0A6I3SR09_HELMO</name>
<dbReference type="RefSeq" id="WP_155477604.1">
    <property type="nucleotide sequence ID" value="NZ_WNKU01000027.1"/>
</dbReference>
<feature type="compositionally biased region" description="Polar residues" evidence="2">
    <location>
        <begin position="337"/>
        <end position="349"/>
    </location>
</feature>
<dbReference type="PANTHER" id="PTHR38133:SF1">
    <property type="entry name" value="SLR1429 PROTEIN"/>
    <property type="match status" value="1"/>
</dbReference>
<dbReference type="Proteomes" id="UP000430670">
    <property type="component" value="Unassembled WGS sequence"/>
</dbReference>
<accession>A0A6I3SR09</accession>
<dbReference type="PANTHER" id="PTHR38133">
    <property type="entry name" value="SLR1429 PROTEIN"/>
    <property type="match status" value="1"/>
</dbReference>
<organism evidence="4 5">
    <name type="scientific">Heliobacterium mobile</name>
    <name type="common">Heliobacillus mobilis</name>
    <dbReference type="NCBI Taxonomy" id="28064"/>
    <lineage>
        <taxon>Bacteria</taxon>
        <taxon>Bacillati</taxon>
        <taxon>Bacillota</taxon>
        <taxon>Clostridia</taxon>
        <taxon>Eubacteriales</taxon>
        <taxon>Heliobacteriaceae</taxon>
        <taxon>Heliobacterium</taxon>
    </lineage>
</organism>
<sequence length="349" mass="39386">MGRWDDFYYRPSKPKAVTGGIKAQSQRGAIGKNWWTRQWIQSLERLMDSGRLSRGRTYARKGQVLSIDIDNGTIHAKVQGSRTTPYKVRIQMRAFTATEWKQTVQILSEKVVYAAKLLSGQMPADIDQVFQEKKLSLFPYRTDDLKTDCSCPDWANPCKHVAAVYYLLGEELDRDPFLLFRLRGKSWAELAPLLNLGDASSEKKNRAAMSPDQAIAGESSPLEAEGTSSKRKHTQGSKSPRQKGTHCDSDAPITEQRKEWVFKEQFPREGLPADPKAFWGGQALPENFWGELPRSSQTAPLIKQLGPFPLWRGQKPLEESLEPAYRRASQRGRDLVQSPQSFLSGGSEL</sequence>
<keyword evidence="5" id="KW-1185">Reference proteome</keyword>
<feature type="region of interest" description="Disordered" evidence="2">
    <location>
        <begin position="201"/>
        <end position="252"/>
    </location>
</feature>
<keyword evidence="1" id="KW-0863">Zinc-finger</keyword>
<dbReference type="AlphaFoldDB" id="A0A6I3SR09"/>
<evidence type="ECO:0000256" key="1">
    <source>
        <dbReference type="PROSITE-ProRule" id="PRU00325"/>
    </source>
</evidence>
<dbReference type="OrthoDB" id="188274at2"/>
<evidence type="ECO:0000313" key="5">
    <source>
        <dbReference type="Proteomes" id="UP000430670"/>
    </source>
</evidence>
<dbReference type="PROSITE" id="PS50966">
    <property type="entry name" value="ZF_SWIM"/>
    <property type="match status" value="1"/>
</dbReference>
<gene>
    <name evidence="4" type="ORF">GJ688_16350</name>
</gene>
<proteinExistence type="predicted"/>
<protein>
    <recommendedName>
        <fullName evidence="3">SWIM-type domain-containing protein</fullName>
    </recommendedName>
</protein>
<feature type="domain" description="SWIM-type" evidence="3">
    <location>
        <begin position="140"/>
        <end position="169"/>
    </location>
</feature>
<comment type="caution">
    <text evidence="4">The sequence shown here is derived from an EMBL/GenBank/DDBJ whole genome shotgun (WGS) entry which is preliminary data.</text>
</comment>
<dbReference type="EMBL" id="WNKU01000027">
    <property type="protein sequence ID" value="MTV50517.1"/>
    <property type="molecule type" value="Genomic_DNA"/>
</dbReference>
<evidence type="ECO:0000259" key="3">
    <source>
        <dbReference type="PROSITE" id="PS50966"/>
    </source>
</evidence>